<feature type="compositionally biased region" description="Basic residues" evidence="6">
    <location>
        <begin position="663"/>
        <end position="675"/>
    </location>
</feature>
<dbReference type="InterPro" id="IPR008984">
    <property type="entry name" value="SMAD_FHA_dom_sf"/>
</dbReference>
<feature type="compositionally biased region" description="Acidic residues" evidence="6">
    <location>
        <begin position="362"/>
        <end position="374"/>
    </location>
</feature>
<comment type="caution">
    <text evidence="9">The sequence shown here is derived from an EMBL/GenBank/DDBJ whole genome shotgun (WGS) entry which is preliminary data.</text>
</comment>
<evidence type="ECO:0008006" key="11">
    <source>
        <dbReference type="Google" id="ProtNLM"/>
    </source>
</evidence>
<dbReference type="InterPro" id="IPR019406">
    <property type="entry name" value="APLF_PBZ"/>
</dbReference>
<feature type="compositionally biased region" description="Acidic residues" evidence="6">
    <location>
        <begin position="467"/>
        <end position="483"/>
    </location>
</feature>
<dbReference type="Proteomes" id="UP001208570">
    <property type="component" value="Unassembled WGS sequence"/>
</dbReference>
<feature type="compositionally biased region" description="Basic residues" evidence="6">
    <location>
        <begin position="431"/>
        <end position="443"/>
    </location>
</feature>
<dbReference type="PANTHER" id="PTHR21315:SF2">
    <property type="entry name" value="APRATAXIN AND PNK-LIKE FACTOR"/>
    <property type="match status" value="1"/>
</dbReference>
<evidence type="ECO:0000259" key="7">
    <source>
        <dbReference type="Pfam" id="PF10283"/>
    </source>
</evidence>
<keyword evidence="4" id="KW-0234">DNA repair</keyword>
<evidence type="ECO:0000259" key="8">
    <source>
        <dbReference type="Pfam" id="PF17913"/>
    </source>
</evidence>
<dbReference type="PANTHER" id="PTHR21315">
    <property type="entry name" value="APRATAXIN AND PNK-LIKE FACTOR-RELATED"/>
    <property type="match status" value="1"/>
</dbReference>
<dbReference type="GO" id="GO:0003906">
    <property type="term" value="F:DNA-(apurinic or apyrimidinic site) endonuclease activity"/>
    <property type="evidence" value="ECO:0007669"/>
    <property type="project" value="InterPro"/>
</dbReference>
<feature type="compositionally biased region" description="Acidic residues" evidence="6">
    <location>
        <begin position="417"/>
        <end position="426"/>
    </location>
</feature>
<dbReference type="InterPro" id="IPR041388">
    <property type="entry name" value="FHA_2"/>
</dbReference>
<dbReference type="GO" id="GO:0035861">
    <property type="term" value="C:site of double-strand break"/>
    <property type="evidence" value="ECO:0007669"/>
    <property type="project" value="TreeGrafter"/>
</dbReference>
<evidence type="ECO:0000256" key="6">
    <source>
        <dbReference type="SAM" id="MobiDB-lite"/>
    </source>
</evidence>
<evidence type="ECO:0000256" key="3">
    <source>
        <dbReference type="ARBA" id="ARBA00022801"/>
    </source>
</evidence>
<proteinExistence type="predicted"/>
<feature type="domain" description="PBZ-type" evidence="7">
    <location>
        <begin position="546"/>
        <end position="571"/>
    </location>
</feature>
<feature type="compositionally biased region" description="Basic and acidic residues" evidence="6">
    <location>
        <begin position="581"/>
        <end position="599"/>
    </location>
</feature>
<feature type="region of interest" description="Disordered" evidence="6">
    <location>
        <begin position="564"/>
        <end position="675"/>
    </location>
</feature>
<dbReference type="Pfam" id="PF10283">
    <property type="entry name" value="zf-CCHH"/>
    <property type="match status" value="1"/>
</dbReference>
<dbReference type="SUPFAM" id="SSF49879">
    <property type="entry name" value="SMAD/FHA domain"/>
    <property type="match status" value="1"/>
</dbReference>
<feature type="compositionally biased region" description="Low complexity" evidence="6">
    <location>
        <begin position="339"/>
        <end position="351"/>
    </location>
</feature>
<reference evidence="9" key="1">
    <citation type="journal article" date="2023" name="Mol. Biol. Evol.">
        <title>Third-Generation Sequencing Reveals the Adaptive Role of the Epigenome in Three Deep-Sea Polychaetes.</title>
        <authorList>
            <person name="Perez M."/>
            <person name="Aroh O."/>
            <person name="Sun Y."/>
            <person name="Lan Y."/>
            <person name="Juniper S.K."/>
            <person name="Young C.R."/>
            <person name="Angers B."/>
            <person name="Qian P.Y."/>
        </authorList>
    </citation>
    <scope>NUCLEOTIDE SEQUENCE</scope>
    <source>
        <strain evidence="9">P08H-3</strain>
    </source>
</reference>
<feature type="compositionally biased region" description="Basic residues" evidence="6">
    <location>
        <begin position="400"/>
        <end position="411"/>
    </location>
</feature>
<dbReference type="EMBL" id="JAODUP010000427">
    <property type="protein sequence ID" value="KAK2150047.1"/>
    <property type="molecule type" value="Genomic_DNA"/>
</dbReference>
<feature type="compositionally biased region" description="Basic residues" evidence="6">
    <location>
        <begin position="383"/>
        <end position="393"/>
    </location>
</feature>
<sequence length="675" mass="77415">MNRVCSIAWPPFKMAVIQLHPEHGGDPIDVPNDKITIGRGAFMKVTDKRVSRNHATLEINSNRELIITPIHTNPCFMKVKTTGEKLTLAKDKPQILRNGDLLGLLPDSLYFKVVYQGQDNGEVETSDTETESCLQNDEKNNDRTAINDNKPTLSNNTGIDDTEHAADEHAQTVKCGHHEVALPLKKTRVLPKWMIGAAKRISLNSQQELAANSSTTKRRIATNAQASGTKRILESCDEEASYRPATNKRRRSAPRKRAVQESDEDDWAGEEPPRSRRTKTRRRQDSESDDDAKRNRRRRRRRFEDNSEDSEVEEIQIKKREPRMSAQKLLTYKDEFDLGEVGLSSSESEVGGQFGSWKKDDDSDFVVDELESGSDWEISHSQGSRRGKRKGRTRSVTQTRGRRKSTRRGRRQNYNDSDFDEDDDDVYVPRPSKRRASNSKRQRAAIDEDDSDERRPRKGRAKRKLDDGDDVDDDEEGEEEEEEKKEPKKKKHVIEDDSTNDGEVEDTKEDVKEQTTNDESNRINKNTKADEAESEEEEEGQRHKSRRPCMYGKKCYRKNPLHFKEFCHPGDSSYDEVDSDDDKKKDKPKRGLREKDKKSVLRGTNDDDGEPNTYDYEDSFLTKDGGSGVESSTSSDNPTDEDSEWSPEEENVRSLIKEAKGFIRNRKMQRPARNK</sequence>
<dbReference type="Pfam" id="PF17913">
    <property type="entry name" value="FHA_2"/>
    <property type="match status" value="1"/>
</dbReference>
<accession>A0AAD9JC06</accession>
<organism evidence="9 10">
    <name type="scientific">Paralvinella palmiformis</name>
    <dbReference type="NCBI Taxonomy" id="53620"/>
    <lineage>
        <taxon>Eukaryota</taxon>
        <taxon>Metazoa</taxon>
        <taxon>Spiralia</taxon>
        <taxon>Lophotrochozoa</taxon>
        <taxon>Annelida</taxon>
        <taxon>Polychaeta</taxon>
        <taxon>Sedentaria</taxon>
        <taxon>Canalipalpata</taxon>
        <taxon>Terebellida</taxon>
        <taxon>Terebelliformia</taxon>
        <taxon>Alvinellidae</taxon>
        <taxon>Paralvinella</taxon>
    </lineage>
</organism>
<feature type="compositionally biased region" description="Basic residues" evidence="6">
    <location>
        <begin position="246"/>
        <end position="257"/>
    </location>
</feature>
<feature type="region of interest" description="Disordered" evidence="6">
    <location>
        <begin position="121"/>
        <end position="160"/>
    </location>
</feature>
<feature type="compositionally biased region" description="Acidic residues" evidence="6">
    <location>
        <begin position="121"/>
        <end position="130"/>
    </location>
</feature>
<keyword evidence="2" id="KW-0227">DNA damage</keyword>
<feature type="region of interest" description="Disordered" evidence="6">
    <location>
        <begin position="209"/>
        <end position="552"/>
    </location>
</feature>
<feature type="compositionally biased region" description="Basic and acidic residues" evidence="6">
    <location>
        <begin position="509"/>
        <end position="531"/>
    </location>
</feature>
<name>A0AAD9JC06_9ANNE</name>
<feature type="compositionally biased region" description="Polar residues" evidence="6">
    <location>
        <begin position="143"/>
        <end position="159"/>
    </location>
</feature>
<dbReference type="Gene3D" id="2.60.200.20">
    <property type="match status" value="1"/>
</dbReference>
<comment type="subcellular location">
    <subcellularLocation>
        <location evidence="1">Nucleus</location>
    </subcellularLocation>
</comment>
<dbReference type="InterPro" id="IPR039253">
    <property type="entry name" value="APLF"/>
</dbReference>
<evidence type="ECO:0000313" key="9">
    <source>
        <dbReference type="EMBL" id="KAK2150047.1"/>
    </source>
</evidence>
<keyword evidence="10" id="KW-1185">Reference proteome</keyword>
<evidence type="ECO:0000256" key="2">
    <source>
        <dbReference type="ARBA" id="ARBA00022763"/>
    </source>
</evidence>
<feature type="domain" description="PNK FHA" evidence="8">
    <location>
        <begin position="26"/>
        <end position="75"/>
    </location>
</feature>
<dbReference type="FunFam" id="2.60.200.20:FF:000061">
    <property type="entry name" value="Zgc:165656 protein"/>
    <property type="match status" value="1"/>
</dbReference>
<dbReference type="GO" id="GO:0005634">
    <property type="term" value="C:nucleus"/>
    <property type="evidence" value="ECO:0007669"/>
    <property type="project" value="UniProtKB-SubCell"/>
</dbReference>
<evidence type="ECO:0000256" key="5">
    <source>
        <dbReference type="ARBA" id="ARBA00023242"/>
    </source>
</evidence>
<feature type="compositionally biased region" description="Acidic residues" evidence="6">
    <location>
        <begin position="638"/>
        <end position="649"/>
    </location>
</feature>
<dbReference type="AlphaFoldDB" id="A0AAD9JC06"/>
<feature type="compositionally biased region" description="Acidic residues" evidence="6">
    <location>
        <begin position="496"/>
        <end position="508"/>
    </location>
</feature>
<feature type="compositionally biased region" description="Basic and acidic residues" evidence="6">
    <location>
        <begin position="650"/>
        <end position="661"/>
    </location>
</feature>
<protein>
    <recommendedName>
        <fullName evidence="11">Aprataxin and PNK-like factor</fullName>
    </recommendedName>
</protein>
<gene>
    <name evidence="9" type="ORF">LSH36_427g08042</name>
</gene>
<evidence type="ECO:0000256" key="1">
    <source>
        <dbReference type="ARBA" id="ARBA00004123"/>
    </source>
</evidence>
<keyword evidence="5" id="KW-0539">Nucleus</keyword>
<dbReference type="GO" id="GO:0008408">
    <property type="term" value="F:3'-5' exonuclease activity"/>
    <property type="evidence" value="ECO:0007669"/>
    <property type="project" value="InterPro"/>
</dbReference>
<feature type="compositionally biased region" description="Acidic residues" evidence="6">
    <location>
        <begin position="606"/>
        <end position="618"/>
    </location>
</feature>
<dbReference type="GO" id="GO:0006302">
    <property type="term" value="P:double-strand break repair"/>
    <property type="evidence" value="ECO:0007669"/>
    <property type="project" value="InterPro"/>
</dbReference>
<keyword evidence="3" id="KW-0378">Hydrolase</keyword>
<evidence type="ECO:0000256" key="4">
    <source>
        <dbReference type="ARBA" id="ARBA00023204"/>
    </source>
</evidence>
<evidence type="ECO:0000313" key="10">
    <source>
        <dbReference type="Proteomes" id="UP001208570"/>
    </source>
</evidence>